<dbReference type="STRING" id="60517.A0A0R3VTS3"/>
<reference evidence="2 3" key="2">
    <citation type="submission" date="2018-11" db="EMBL/GenBank/DDBJ databases">
        <authorList>
            <consortium name="Pathogen Informatics"/>
        </authorList>
    </citation>
    <scope>NUCLEOTIDE SEQUENCE [LARGE SCALE GENOMIC DNA]</scope>
</reference>
<feature type="compositionally biased region" description="Basic and acidic residues" evidence="1">
    <location>
        <begin position="419"/>
        <end position="444"/>
    </location>
</feature>
<dbReference type="WBParaSite" id="TASK_0000066001-mRNA-1">
    <property type="protein sequence ID" value="TASK_0000066001-mRNA-1"/>
    <property type="gene ID" value="TASK_0000066001"/>
</dbReference>
<reference evidence="4" key="1">
    <citation type="submission" date="2017-02" db="UniProtKB">
        <authorList>
            <consortium name="WormBaseParasite"/>
        </authorList>
    </citation>
    <scope>IDENTIFICATION</scope>
</reference>
<gene>
    <name evidence="2" type="ORF">TASK_LOCUS661</name>
</gene>
<feature type="compositionally biased region" description="Acidic residues" evidence="1">
    <location>
        <begin position="35"/>
        <end position="44"/>
    </location>
</feature>
<feature type="compositionally biased region" description="Basic and acidic residues" evidence="1">
    <location>
        <begin position="456"/>
        <end position="475"/>
    </location>
</feature>
<evidence type="ECO:0000256" key="1">
    <source>
        <dbReference type="SAM" id="MobiDB-lite"/>
    </source>
</evidence>
<protein>
    <submittedName>
        <fullName evidence="4">DEK_C domain-containing protein</fullName>
    </submittedName>
</protein>
<feature type="compositionally biased region" description="Basic and acidic residues" evidence="1">
    <location>
        <begin position="82"/>
        <end position="91"/>
    </location>
</feature>
<organism evidence="4">
    <name type="scientific">Taenia asiatica</name>
    <name type="common">Asian tapeworm</name>
    <dbReference type="NCBI Taxonomy" id="60517"/>
    <lineage>
        <taxon>Eukaryota</taxon>
        <taxon>Metazoa</taxon>
        <taxon>Spiralia</taxon>
        <taxon>Lophotrochozoa</taxon>
        <taxon>Platyhelminthes</taxon>
        <taxon>Cestoda</taxon>
        <taxon>Eucestoda</taxon>
        <taxon>Cyclophyllidea</taxon>
        <taxon>Taeniidae</taxon>
        <taxon>Taenia</taxon>
    </lineage>
</organism>
<dbReference type="EMBL" id="UYRS01000094">
    <property type="protein sequence ID" value="VDK21463.1"/>
    <property type="molecule type" value="Genomic_DNA"/>
</dbReference>
<feature type="region of interest" description="Disordered" evidence="1">
    <location>
        <begin position="333"/>
        <end position="487"/>
    </location>
</feature>
<keyword evidence="3" id="KW-1185">Reference proteome</keyword>
<sequence length="556" mass="61884">MFAKVREFSVEVFKKVEKCKDEFLKSDDTERISREEEDGMELESENGYGESVDACVVTEGPQEVDTKVQVGMNEFVKAVDEEKERIEVETEVKEEDQEQESKAKGSSPKLPRCNEGENEEVATKGEAVIGNGNDEGAEVSQDNGHCQEAEKMEADVIEKALKAMEVSVNKGGEADSDEMDKICPTNQAEKAEGILMEGKVETEKEQEAKRVGGGKEIIKVSEKALDEGNKDNTDELEGVRGDDQKNEVGQNEKFKVAEKEETGTMKAPIKATQLTEKEENKENTNGTYEVKEVKLSEETGGDLEKKELKEKNSGVETKGAVTASIKTMKKVESEVKFTKRDDTEIKSDETTRAQPKEEVQEGNGENEVSEDCKEMDAFETNNKKKGKRSSIGVFCTEAVEPDWKEGESKEEESEIVIGHGHEDVEVKEETSANGKKMEMKKGEIVSEAQSQEAEPGGEKAVDIEADERPGFKLKEEEEVEEDKSQEQAVEMELEKDVESQNGTNEAMCMNKGIIKQQECKRNKSAEKFMLPEEAQIVELIVNTTEEVEAKPNGDFV</sequence>
<dbReference type="OrthoDB" id="6259220at2759"/>
<evidence type="ECO:0000313" key="3">
    <source>
        <dbReference type="Proteomes" id="UP000282613"/>
    </source>
</evidence>
<feature type="region of interest" description="Disordered" evidence="1">
    <location>
        <begin position="82"/>
        <end position="123"/>
    </location>
</feature>
<evidence type="ECO:0000313" key="2">
    <source>
        <dbReference type="EMBL" id="VDK21463.1"/>
    </source>
</evidence>
<evidence type="ECO:0000313" key="4">
    <source>
        <dbReference type="WBParaSite" id="TASK_0000066001-mRNA-1"/>
    </source>
</evidence>
<feature type="region of interest" description="Disordered" evidence="1">
    <location>
        <begin position="27"/>
        <end position="50"/>
    </location>
</feature>
<feature type="compositionally biased region" description="Basic and acidic residues" evidence="1">
    <location>
        <begin position="333"/>
        <end position="359"/>
    </location>
</feature>
<feature type="compositionally biased region" description="Basic and acidic residues" evidence="1">
    <location>
        <begin position="289"/>
        <end position="313"/>
    </location>
</feature>
<name>A0A0R3VTS3_TAEAS</name>
<dbReference type="AlphaFoldDB" id="A0A0R3VTS3"/>
<feature type="compositionally biased region" description="Basic and acidic residues" evidence="1">
    <location>
        <begin position="222"/>
        <end position="263"/>
    </location>
</feature>
<feature type="region of interest" description="Disordered" evidence="1">
    <location>
        <begin position="222"/>
        <end position="320"/>
    </location>
</feature>
<dbReference type="Proteomes" id="UP000282613">
    <property type="component" value="Unassembled WGS sequence"/>
</dbReference>
<proteinExistence type="predicted"/>
<feature type="compositionally biased region" description="Acidic residues" evidence="1">
    <location>
        <begin position="476"/>
        <end position="487"/>
    </location>
</feature>
<accession>A0A0R3VTS3</accession>